<organism evidence="3 4">
    <name type="scientific">Tenacibaculum jejuense</name>
    <dbReference type="NCBI Taxonomy" id="584609"/>
    <lineage>
        <taxon>Bacteria</taxon>
        <taxon>Pseudomonadati</taxon>
        <taxon>Bacteroidota</taxon>
        <taxon>Flavobacteriia</taxon>
        <taxon>Flavobacteriales</taxon>
        <taxon>Flavobacteriaceae</taxon>
        <taxon>Tenacibaculum</taxon>
    </lineage>
</organism>
<feature type="region of interest" description="Disordered" evidence="1">
    <location>
        <begin position="31"/>
        <end position="77"/>
    </location>
</feature>
<feature type="chain" id="PRO_5012172756" evidence="2">
    <location>
        <begin position="24"/>
        <end position="77"/>
    </location>
</feature>
<accession>A0A238UBG2</accession>
<name>A0A238UBG2_9FLAO</name>
<dbReference type="PROSITE" id="PS51257">
    <property type="entry name" value="PROKAR_LIPOPROTEIN"/>
    <property type="match status" value="1"/>
</dbReference>
<keyword evidence="2" id="KW-0732">Signal</keyword>
<evidence type="ECO:0000256" key="2">
    <source>
        <dbReference type="SAM" id="SignalP"/>
    </source>
</evidence>
<dbReference type="AlphaFoldDB" id="A0A238UBG2"/>
<evidence type="ECO:0000256" key="1">
    <source>
        <dbReference type="SAM" id="MobiDB-lite"/>
    </source>
</evidence>
<dbReference type="KEGG" id="tje:TJEJU_2635"/>
<dbReference type="RefSeq" id="WP_157730218.1">
    <property type="nucleotide sequence ID" value="NZ_LT899436.1"/>
</dbReference>
<gene>
    <name evidence="3" type="ORF">TJEJU_2635</name>
</gene>
<dbReference type="Proteomes" id="UP000215214">
    <property type="component" value="Chromosome TJEJU"/>
</dbReference>
<proteinExistence type="predicted"/>
<feature type="signal peptide" evidence="2">
    <location>
        <begin position="1"/>
        <end position="23"/>
    </location>
</feature>
<evidence type="ECO:0000313" key="4">
    <source>
        <dbReference type="Proteomes" id="UP000215214"/>
    </source>
</evidence>
<protein>
    <submittedName>
        <fullName evidence="3">Probable lipoprotein</fullName>
    </submittedName>
</protein>
<dbReference type="EMBL" id="LT899436">
    <property type="protein sequence ID" value="SNR16316.1"/>
    <property type="molecule type" value="Genomic_DNA"/>
</dbReference>
<sequence>MRNLKFLLCIVVFVFTVSCTDNTENLVTNTRTTNASNVEDTDDFGDSINIPIDGTGNGNDYTGGSSGNGGDTGGKGN</sequence>
<keyword evidence="3" id="KW-0449">Lipoprotein</keyword>
<evidence type="ECO:0000313" key="3">
    <source>
        <dbReference type="EMBL" id="SNR16316.1"/>
    </source>
</evidence>
<feature type="compositionally biased region" description="Gly residues" evidence="1">
    <location>
        <begin position="64"/>
        <end position="77"/>
    </location>
</feature>
<keyword evidence="4" id="KW-1185">Reference proteome</keyword>
<reference evidence="3 4" key="1">
    <citation type="submission" date="2017-07" db="EMBL/GenBank/DDBJ databases">
        <authorList>
            <person name="Sun Z.S."/>
            <person name="Albrecht U."/>
            <person name="Echele G."/>
            <person name="Lee C.C."/>
        </authorList>
    </citation>
    <scope>NUCLEOTIDE SEQUENCE [LARGE SCALE GENOMIC DNA]</scope>
    <source>
        <strain evidence="4">type strain: KCTC 22618</strain>
    </source>
</reference>